<accession>A0A2R6NMU0</accession>
<dbReference type="Proteomes" id="UP000186601">
    <property type="component" value="Unassembled WGS sequence"/>
</dbReference>
<dbReference type="EMBL" id="MLYV02001069">
    <property type="protein sequence ID" value="PSR73698.1"/>
    <property type="molecule type" value="Genomic_DNA"/>
</dbReference>
<protein>
    <submittedName>
        <fullName evidence="1">Uncharacterized protein</fullName>
    </submittedName>
</protein>
<comment type="caution">
    <text evidence="1">The sequence shown here is derived from an EMBL/GenBank/DDBJ whole genome shotgun (WGS) entry which is preliminary data.</text>
</comment>
<evidence type="ECO:0000313" key="1">
    <source>
        <dbReference type="EMBL" id="PSR73698.1"/>
    </source>
</evidence>
<keyword evidence="2" id="KW-1185">Reference proteome</keyword>
<organism evidence="1 2">
    <name type="scientific">Hermanssonia centrifuga</name>
    <dbReference type="NCBI Taxonomy" id="98765"/>
    <lineage>
        <taxon>Eukaryota</taxon>
        <taxon>Fungi</taxon>
        <taxon>Dikarya</taxon>
        <taxon>Basidiomycota</taxon>
        <taxon>Agaricomycotina</taxon>
        <taxon>Agaricomycetes</taxon>
        <taxon>Polyporales</taxon>
        <taxon>Meruliaceae</taxon>
        <taxon>Hermanssonia</taxon>
    </lineage>
</organism>
<sequence length="66" mass="6868">MYNIGEIANKGVHITIFLVQNGLDDSNAEQSGAALDASSARGGEANGQAAEYEACEAVVGAIDKRW</sequence>
<evidence type="ECO:0000313" key="2">
    <source>
        <dbReference type="Proteomes" id="UP000186601"/>
    </source>
</evidence>
<gene>
    <name evidence="1" type="ORF">PHLCEN_2v10617</name>
</gene>
<reference evidence="1 2" key="1">
    <citation type="submission" date="2018-02" db="EMBL/GenBank/DDBJ databases">
        <title>Genome sequence of the basidiomycete white-rot fungus Phlebia centrifuga.</title>
        <authorList>
            <person name="Granchi Z."/>
            <person name="Peng M."/>
            <person name="de Vries R.P."/>
            <person name="Hilden K."/>
            <person name="Makela M.R."/>
            <person name="Grigoriev I."/>
            <person name="Riley R."/>
        </authorList>
    </citation>
    <scope>NUCLEOTIDE SEQUENCE [LARGE SCALE GENOMIC DNA]</scope>
    <source>
        <strain evidence="1 2">FBCC195</strain>
    </source>
</reference>
<proteinExistence type="predicted"/>
<name>A0A2R6NMU0_9APHY</name>
<dbReference type="AlphaFoldDB" id="A0A2R6NMU0"/>